<dbReference type="Proteomes" id="UP000824469">
    <property type="component" value="Unassembled WGS sequence"/>
</dbReference>
<keyword evidence="10" id="KW-0449">Lipoprotein</keyword>
<keyword evidence="9" id="KW-0472">Membrane</keyword>
<dbReference type="PROSITE" id="PS50011">
    <property type="entry name" value="PROTEIN_KINASE_DOM"/>
    <property type="match status" value="1"/>
</dbReference>
<keyword evidence="8" id="KW-0342">GTP-binding</keyword>
<dbReference type="AlphaFoldDB" id="A0AA38FSQ7"/>
<sequence length="846" mass="93654">MWRLKQLMPSKEQGGGGGALEGKTVEVGSLKLQVRSTIAEGGFSCVYLAVAVGRDREAQGKQYAVKHIICNDGESLDLVKKEVAVMRALRGHPNVVRLHAQTVYDLGRTKECFLVLEFCDKALVNVLDNRGAAYFDETHILLIFRDLCNAVCAMHSQSPPIAHRDLKAENVLMGADGLWKLCDFGSTSTNHKRFERPEEMGIEEDIIRKHTTPAYRAPEMWDLYRKELISEKVDVWIWRRVNELLPFESRKSNPDRPSSTATSEVHVPPTDARDHGIPVPTWRATLQPSRSPPHPPSSKEQDHRLSPVVHLDSKAVQGSNSGSALGAFWSTQYAKESVFADEKGPVFDKDSGIESAFKQMSHSPDTHAKQDIASPSQEHPSKKKGGVSNFMKKLPGSSQLTSGKGFGEINADTHQMLFNSEDTDEGVEYSACTKVSAMKTLASESDGPFCDDSFNAFVAEFDYNKATSGTSLSGGENLQAEVDRLKEELEQLRIEKTDITSKYEKLTAICRSQRQEIHELKQAISTGAPQNFPIFSKDQRQHSVLGSLQSGSQGCDASVLLDGSSSGPGEQDASPNLTLRPKYFQMIDDIKSHVDKACGLTVSPTRIALLSQLTISLQGREKDISAAVAMAYRVDEDYDFLFKVVMIGDSGVGKSNLLSRFTRNEFSLESKSTIGVEFATRSVTIDGKLVKAQIWDTAGQERYRAITSAYYRGALGALIVYDITRDMTFENVERWLKELRDHTDPSIVVMVIGNKLDMGHLRAVATEDAQAFSEKEGLFFMETSALDSTNVEEAFKQILNQIYRVTNKKTLEISEEQTNVPGKGQTIHLNSKDEVTATKKPGCCQL</sequence>
<feature type="region of interest" description="Disordered" evidence="17">
    <location>
        <begin position="359"/>
        <end position="405"/>
    </location>
</feature>
<dbReference type="InterPro" id="IPR008271">
    <property type="entry name" value="Ser/Thr_kinase_AS"/>
</dbReference>
<evidence type="ECO:0000256" key="13">
    <source>
        <dbReference type="ARBA" id="ARBA00047899"/>
    </source>
</evidence>
<keyword evidence="11" id="KW-0636">Prenylation</keyword>
<evidence type="ECO:0000259" key="19">
    <source>
        <dbReference type="PROSITE" id="PS50873"/>
    </source>
</evidence>
<keyword evidence="7" id="KW-0067">ATP-binding</keyword>
<dbReference type="SUPFAM" id="SSF52540">
    <property type="entry name" value="P-loop containing nucleoside triphosphate hydrolases"/>
    <property type="match status" value="1"/>
</dbReference>
<evidence type="ECO:0000259" key="18">
    <source>
        <dbReference type="PROSITE" id="PS50011"/>
    </source>
</evidence>
<dbReference type="NCBIfam" id="TIGR00231">
    <property type="entry name" value="small_GTP"/>
    <property type="match status" value="1"/>
</dbReference>
<feature type="domain" description="Plant heme peroxidase family profile" evidence="19">
    <location>
        <begin position="553"/>
        <end position="846"/>
    </location>
</feature>
<reference evidence="20 21" key="1">
    <citation type="journal article" date="2021" name="Nat. Plants">
        <title>The Taxus genome provides insights into paclitaxel biosynthesis.</title>
        <authorList>
            <person name="Xiong X."/>
            <person name="Gou J."/>
            <person name="Liao Q."/>
            <person name="Li Y."/>
            <person name="Zhou Q."/>
            <person name="Bi G."/>
            <person name="Li C."/>
            <person name="Du R."/>
            <person name="Wang X."/>
            <person name="Sun T."/>
            <person name="Guo L."/>
            <person name="Liang H."/>
            <person name="Lu P."/>
            <person name="Wu Y."/>
            <person name="Zhang Z."/>
            <person name="Ro D.K."/>
            <person name="Shang Y."/>
            <person name="Huang S."/>
            <person name="Yan J."/>
        </authorList>
    </citation>
    <scope>NUCLEOTIDE SEQUENCE [LARGE SCALE GENOMIC DNA]</scope>
    <source>
        <strain evidence="20">Ta-2019</strain>
    </source>
</reference>
<evidence type="ECO:0000256" key="2">
    <source>
        <dbReference type="ARBA" id="ARBA00012513"/>
    </source>
</evidence>
<dbReference type="PROSITE" id="PS00108">
    <property type="entry name" value="PROTEIN_KINASE_ST"/>
    <property type="match status" value="1"/>
</dbReference>
<evidence type="ECO:0000256" key="10">
    <source>
        <dbReference type="ARBA" id="ARBA00023288"/>
    </source>
</evidence>
<dbReference type="SUPFAM" id="SSF56112">
    <property type="entry name" value="Protein kinase-like (PK-like)"/>
    <property type="match status" value="1"/>
</dbReference>
<keyword evidence="3" id="KW-0723">Serine/threonine-protein kinase</keyword>
<comment type="similarity">
    <text evidence="15">Belongs to the peroxidase family.</text>
</comment>
<dbReference type="PROSITE" id="PS50873">
    <property type="entry name" value="PEROXIDASE_4"/>
    <property type="match status" value="1"/>
</dbReference>
<evidence type="ECO:0000256" key="15">
    <source>
        <dbReference type="RuleBase" id="RU004241"/>
    </source>
</evidence>
<dbReference type="GO" id="GO:0012505">
    <property type="term" value="C:endomembrane system"/>
    <property type="evidence" value="ECO:0007669"/>
    <property type="project" value="UniProtKB-SubCell"/>
</dbReference>
<dbReference type="EC" id="2.7.11.1" evidence="2"/>
<comment type="similarity">
    <text evidence="1">Belongs to the small GTPase superfamily. Rab family.</text>
</comment>
<dbReference type="InterPro" id="IPR002016">
    <property type="entry name" value="Haem_peroxidase"/>
</dbReference>
<dbReference type="SMART" id="SM00173">
    <property type="entry name" value="RAS"/>
    <property type="match status" value="1"/>
</dbReference>
<evidence type="ECO:0000256" key="11">
    <source>
        <dbReference type="ARBA" id="ARBA00023289"/>
    </source>
</evidence>
<evidence type="ECO:0000256" key="14">
    <source>
        <dbReference type="ARBA" id="ARBA00048679"/>
    </source>
</evidence>
<comment type="catalytic activity">
    <reaction evidence="14">
        <text>L-seryl-[protein] + ATP = O-phospho-L-seryl-[protein] + ADP + H(+)</text>
        <dbReference type="Rhea" id="RHEA:17989"/>
        <dbReference type="Rhea" id="RHEA-COMP:9863"/>
        <dbReference type="Rhea" id="RHEA-COMP:11604"/>
        <dbReference type="ChEBI" id="CHEBI:15378"/>
        <dbReference type="ChEBI" id="CHEBI:29999"/>
        <dbReference type="ChEBI" id="CHEBI:30616"/>
        <dbReference type="ChEBI" id="CHEBI:83421"/>
        <dbReference type="ChEBI" id="CHEBI:456216"/>
        <dbReference type="EC" id="2.7.11.1"/>
    </reaction>
</comment>
<dbReference type="InterPro" id="IPR027417">
    <property type="entry name" value="P-loop_NTPase"/>
</dbReference>
<evidence type="ECO:0000256" key="5">
    <source>
        <dbReference type="ARBA" id="ARBA00022741"/>
    </source>
</evidence>
<dbReference type="PANTHER" id="PTHR22967">
    <property type="entry name" value="SERINE/THREONINE PROTEIN KINASE"/>
    <property type="match status" value="1"/>
</dbReference>
<dbReference type="GO" id="GO:0006979">
    <property type="term" value="P:response to oxidative stress"/>
    <property type="evidence" value="ECO:0007669"/>
    <property type="project" value="InterPro"/>
</dbReference>
<evidence type="ECO:0000256" key="3">
    <source>
        <dbReference type="ARBA" id="ARBA00022527"/>
    </source>
</evidence>
<dbReference type="InterPro" id="IPR005225">
    <property type="entry name" value="Small_GTP-bd"/>
</dbReference>
<evidence type="ECO:0000256" key="16">
    <source>
        <dbReference type="SAM" id="Coils"/>
    </source>
</evidence>
<dbReference type="Gene3D" id="1.10.510.10">
    <property type="entry name" value="Transferase(Phosphotransferase) domain 1"/>
    <property type="match status" value="1"/>
</dbReference>
<dbReference type="Gene3D" id="3.40.50.300">
    <property type="entry name" value="P-loop containing nucleotide triphosphate hydrolases"/>
    <property type="match status" value="1"/>
</dbReference>
<feature type="region of interest" description="Disordered" evidence="17">
    <location>
        <begin position="1"/>
        <end position="20"/>
    </location>
</feature>
<dbReference type="InterPro" id="IPR011009">
    <property type="entry name" value="Kinase-like_dom_sf"/>
</dbReference>
<keyword evidence="6" id="KW-0418">Kinase</keyword>
<comment type="caution">
    <text evidence="20">The sequence shown here is derived from an EMBL/GenBank/DDBJ whole genome shotgun (WGS) entry which is preliminary data.</text>
</comment>
<dbReference type="PROSITE" id="PS51419">
    <property type="entry name" value="RAB"/>
    <property type="match status" value="1"/>
</dbReference>
<evidence type="ECO:0000256" key="4">
    <source>
        <dbReference type="ARBA" id="ARBA00022679"/>
    </source>
</evidence>
<dbReference type="SMART" id="SM00174">
    <property type="entry name" value="RHO"/>
    <property type="match status" value="1"/>
</dbReference>
<evidence type="ECO:0000313" key="21">
    <source>
        <dbReference type="Proteomes" id="UP000824469"/>
    </source>
</evidence>
<evidence type="ECO:0000256" key="7">
    <source>
        <dbReference type="ARBA" id="ARBA00022840"/>
    </source>
</evidence>
<keyword evidence="16" id="KW-0175">Coiled coil</keyword>
<name>A0AA38FSQ7_TAXCH</name>
<evidence type="ECO:0000256" key="6">
    <source>
        <dbReference type="ARBA" id="ARBA00022777"/>
    </source>
</evidence>
<evidence type="ECO:0000313" key="20">
    <source>
        <dbReference type="EMBL" id="KAH9309941.1"/>
    </source>
</evidence>
<dbReference type="GO" id="GO:0005737">
    <property type="term" value="C:cytoplasm"/>
    <property type="evidence" value="ECO:0007669"/>
    <property type="project" value="TreeGrafter"/>
</dbReference>
<keyword evidence="21" id="KW-1185">Reference proteome</keyword>
<comment type="catalytic activity">
    <reaction evidence="13">
        <text>L-threonyl-[protein] + ATP = O-phospho-L-threonyl-[protein] + ADP + H(+)</text>
        <dbReference type="Rhea" id="RHEA:46608"/>
        <dbReference type="Rhea" id="RHEA-COMP:11060"/>
        <dbReference type="Rhea" id="RHEA-COMP:11605"/>
        <dbReference type="ChEBI" id="CHEBI:15378"/>
        <dbReference type="ChEBI" id="CHEBI:30013"/>
        <dbReference type="ChEBI" id="CHEBI:30616"/>
        <dbReference type="ChEBI" id="CHEBI:61977"/>
        <dbReference type="ChEBI" id="CHEBI:456216"/>
        <dbReference type="EC" id="2.7.11.1"/>
    </reaction>
</comment>
<evidence type="ECO:0000256" key="9">
    <source>
        <dbReference type="ARBA" id="ARBA00023136"/>
    </source>
</evidence>
<dbReference type="SMART" id="SM00175">
    <property type="entry name" value="RAB"/>
    <property type="match status" value="1"/>
</dbReference>
<evidence type="ECO:0000256" key="17">
    <source>
        <dbReference type="SAM" id="MobiDB-lite"/>
    </source>
</evidence>
<feature type="coiled-coil region" evidence="16">
    <location>
        <begin position="475"/>
        <end position="523"/>
    </location>
</feature>
<dbReference type="SMART" id="SM00220">
    <property type="entry name" value="S_TKc"/>
    <property type="match status" value="1"/>
</dbReference>
<dbReference type="PROSITE" id="PS51420">
    <property type="entry name" value="RHO"/>
    <property type="match status" value="1"/>
</dbReference>
<evidence type="ECO:0000256" key="12">
    <source>
        <dbReference type="ARBA" id="ARBA00037868"/>
    </source>
</evidence>
<evidence type="ECO:0000256" key="1">
    <source>
        <dbReference type="ARBA" id="ARBA00006270"/>
    </source>
</evidence>
<dbReference type="PROSITE" id="PS51421">
    <property type="entry name" value="RAS"/>
    <property type="match status" value="1"/>
</dbReference>
<organism evidence="20 21">
    <name type="scientific">Taxus chinensis</name>
    <name type="common">Chinese yew</name>
    <name type="synonym">Taxus wallichiana var. chinensis</name>
    <dbReference type="NCBI Taxonomy" id="29808"/>
    <lineage>
        <taxon>Eukaryota</taxon>
        <taxon>Viridiplantae</taxon>
        <taxon>Streptophyta</taxon>
        <taxon>Embryophyta</taxon>
        <taxon>Tracheophyta</taxon>
        <taxon>Spermatophyta</taxon>
        <taxon>Pinopsida</taxon>
        <taxon>Pinidae</taxon>
        <taxon>Conifers II</taxon>
        <taxon>Cupressales</taxon>
        <taxon>Taxaceae</taxon>
        <taxon>Taxus</taxon>
    </lineage>
</organism>
<keyword evidence="5" id="KW-0547">Nucleotide-binding</keyword>
<feature type="region of interest" description="Disordered" evidence="17">
    <location>
        <begin position="248"/>
        <end position="305"/>
    </location>
</feature>
<dbReference type="InterPro" id="IPR000719">
    <property type="entry name" value="Prot_kinase_dom"/>
</dbReference>
<dbReference type="InterPro" id="IPR001806">
    <property type="entry name" value="Small_GTPase"/>
</dbReference>
<dbReference type="GO" id="GO:0020037">
    <property type="term" value="F:heme binding"/>
    <property type="evidence" value="ECO:0007669"/>
    <property type="project" value="InterPro"/>
</dbReference>
<dbReference type="InterPro" id="IPR010255">
    <property type="entry name" value="Haem_peroxidase_sf"/>
</dbReference>
<dbReference type="Pfam" id="PF00071">
    <property type="entry name" value="Ras"/>
    <property type="match status" value="1"/>
</dbReference>
<dbReference type="GO" id="GO:0005525">
    <property type="term" value="F:GTP binding"/>
    <property type="evidence" value="ECO:0007669"/>
    <property type="project" value="UniProtKB-KW"/>
</dbReference>
<feature type="domain" description="Protein kinase" evidence="18">
    <location>
        <begin position="32"/>
        <end position="329"/>
    </location>
</feature>
<keyword evidence="4" id="KW-0808">Transferase</keyword>
<dbReference type="GO" id="GO:0004674">
    <property type="term" value="F:protein serine/threonine kinase activity"/>
    <property type="evidence" value="ECO:0007669"/>
    <property type="project" value="UniProtKB-KW"/>
</dbReference>
<dbReference type="EMBL" id="JAHRHJ020000007">
    <property type="protein sequence ID" value="KAH9309941.1"/>
    <property type="molecule type" value="Genomic_DNA"/>
</dbReference>
<evidence type="ECO:0000256" key="8">
    <source>
        <dbReference type="ARBA" id="ARBA00023134"/>
    </source>
</evidence>
<protein>
    <recommendedName>
        <fullName evidence="2">non-specific serine/threonine protein kinase</fullName>
        <ecNumber evidence="2">2.7.11.1</ecNumber>
    </recommendedName>
</protein>
<dbReference type="PANTHER" id="PTHR22967:SF57">
    <property type="entry name" value="AUXILIN, ISOFORM A-RELATED"/>
    <property type="match status" value="1"/>
</dbReference>
<dbReference type="PRINTS" id="PR00449">
    <property type="entry name" value="RASTRNSFRMNG"/>
</dbReference>
<dbReference type="Pfam" id="PF00069">
    <property type="entry name" value="Pkinase"/>
    <property type="match status" value="1"/>
</dbReference>
<gene>
    <name evidence="20" type="ORF">KI387_037852</name>
</gene>
<accession>A0AA38FSQ7</accession>
<dbReference type="SMART" id="SM00176">
    <property type="entry name" value="RAN"/>
    <property type="match status" value="1"/>
</dbReference>
<dbReference type="GO" id="GO:0004601">
    <property type="term" value="F:peroxidase activity"/>
    <property type="evidence" value="ECO:0007669"/>
    <property type="project" value="InterPro"/>
</dbReference>
<proteinExistence type="inferred from homology"/>
<dbReference type="Pfam" id="PF00141">
    <property type="entry name" value="peroxidase"/>
    <property type="match status" value="1"/>
</dbReference>
<dbReference type="Gene3D" id="1.10.520.10">
    <property type="match status" value="1"/>
</dbReference>
<dbReference type="GO" id="GO:0005524">
    <property type="term" value="F:ATP binding"/>
    <property type="evidence" value="ECO:0007669"/>
    <property type="project" value="UniProtKB-KW"/>
</dbReference>
<dbReference type="GO" id="GO:0003924">
    <property type="term" value="F:GTPase activity"/>
    <property type="evidence" value="ECO:0007669"/>
    <property type="project" value="InterPro"/>
</dbReference>
<dbReference type="SUPFAM" id="SSF48113">
    <property type="entry name" value="Heme-dependent peroxidases"/>
    <property type="match status" value="1"/>
</dbReference>
<dbReference type="FunFam" id="3.40.50.300:FF:000067">
    <property type="entry name" value="ras-related protein RABA1f"/>
    <property type="match status" value="1"/>
</dbReference>
<dbReference type="CDD" id="cd01868">
    <property type="entry name" value="Rab11_like"/>
    <property type="match status" value="1"/>
</dbReference>
<comment type="subcellular location">
    <subcellularLocation>
        <location evidence="12">Endomembrane system</location>
        <topology evidence="12">Lipid-anchor</topology>
    </subcellularLocation>
</comment>